<dbReference type="CDD" id="cd23668">
    <property type="entry name" value="GH55_beta13glucanase-like"/>
    <property type="match status" value="1"/>
</dbReference>
<keyword evidence="3" id="KW-0378">Hydrolase</keyword>
<dbReference type="InterPro" id="IPR039279">
    <property type="entry name" value="QRT3-like"/>
</dbReference>
<dbReference type="SUPFAM" id="SSF51126">
    <property type="entry name" value="Pectin lyase-like"/>
    <property type="match status" value="2"/>
</dbReference>
<dbReference type="InterPro" id="IPR011050">
    <property type="entry name" value="Pectin_lyase_fold/virulence"/>
</dbReference>
<proteinExistence type="predicted"/>
<dbReference type="InterPro" id="IPR012334">
    <property type="entry name" value="Pectin_lyas_fold"/>
</dbReference>
<dbReference type="GO" id="GO:0004650">
    <property type="term" value="F:polygalacturonase activity"/>
    <property type="evidence" value="ECO:0007669"/>
    <property type="project" value="InterPro"/>
</dbReference>
<evidence type="ECO:0000313" key="3">
    <source>
        <dbReference type="EMBL" id="KAF5671245.1"/>
    </source>
</evidence>
<organism evidence="3 4">
    <name type="scientific">Fusarium heterosporum</name>
    <dbReference type="NCBI Taxonomy" id="42747"/>
    <lineage>
        <taxon>Eukaryota</taxon>
        <taxon>Fungi</taxon>
        <taxon>Dikarya</taxon>
        <taxon>Ascomycota</taxon>
        <taxon>Pezizomycotina</taxon>
        <taxon>Sordariomycetes</taxon>
        <taxon>Hypocreomycetidae</taxon>
        <taxon>Hypocreales</taxon>
        <taxon>Nectriaceae</taxon>
        <taxon>Fusarium</taxon>
        <taxon>Fusarium heterosporum species complex</taxon>
    </lineage>
</organism>
<dbReference type="Proteomes" id="UP000567885">
    <property type="component" value="Unassembled WGS sequence"/>
</dbReference>
<evidence type="ECO:0000256" key="1">
    <source>
        <dbReference type="SAM" id="SignalP"/>
    </source>
</evidence>
<dbReference type="Pfam" id="PF12708">
    <property type="entry name" value="Pect-lyase_RHGA_epim"/>
    <property type="match status" value="2"/>
</dbReference>
<dbReference type="PANTHER" id="PTHR33928">
    <property type="entry name" value="POLYGALACTURONASE QRT3"/>
    <property type="match status" value="1"/>
</dbReference>
<comment type="caution">
    <text evidence="3">The sequence shown here is derived from an EMBL/GenBank/DDBJ whole genome shotgun (WGS) entry which is preliminary data.</text>
</comment>
<name>A0A8H5TFH0_FUSHE</name>
<reference evidence="3 4" key="1">
    <citation type="submission" date="2020-05" db="EMBL/GenBank/DDBJ databases">
        <title>Identification and distribution of gene clusters putatively required for synthesis of sphingolipid metabolism inhibitors in phylogenetically diverse species of the filamentous fungus Fusarium.</title>
        <authorList>
            <person name="Kim H.-S."/>
            <person name="Busman M."/>
            <person name="Brown D.W."/>
            <person name="Divon H."/>
            <person name="Uhlig S."/>
            <person name="Proctor R.H."/>
        </authorList>
    </citation>
    <scope>NUCLEOTIDE SEQUENCE [LARGE SCALE GENOMIC DNA]</scope>
    <source>
        <strain evidence="3 4">NRRL 20693</strain>
    </source>
</reference>
<gene>
    <name evidence="3" type="ORF">FHETE_4215</name>
</gene>
<dbReference type="Gene3D" id="2.160.20.10">
    <property type="entry name" value="Single-stranded right-handed beta-helix, Pectin lyase-like"/>
    <property type="match status" value="2"/>
</dbReference>
<dbReference type="FunFam" id="2.160.20.10:FF:000049">
    <property type="entry name" value="Putative exo-beta-1,3-glucanase"/>
    <property type="match status" value="1"/>
</dbReference>
<keyword evidence="4" id="KW-1185">Reference proteome</keyword>
<keyword evidence="1" id="KW-0732">Signal</keyword>
<feature type="domain" description="Rhamnogalacturonase A/B/Epimerase-like pectate lyase" evidence="2">
    <location>
        <begin position="380"/>
        <end position="458"/>
    </location>
</feature>
<dbReference type="InterPro" id="IPR024535">
    <property type="entry name" value="RHGA/B-epi-like_pectate_lyase"/>
</dbReference>
<dbReference type="AlphaFoldDB" id="A0A8H5TFH0"/>
<evidence type="ECO:0000313" key="4">
    <source>
        <dbReference type="Proteomes" id="UP000567885"/>
    </source>
</evidence>
<evidence type="ECO:0000259" key="2">
    <source>
        <dbReference type="Pfam" id="PF12708"/>
    </source>
</evidence>
<feature type="signal peptide" evidence="1">
    <location>
        <begin position="1"/>
        <end position="15"/>
    </location>
</feature>
<sequence>MLKRLAVFFLTAANAAITPRSTYDTSASGYWYANVDHTGDSRGVAPYVDASYEVFKTVKAGDGGAIQDAINSGDRHPQWLASQPRVVYLPGGTYEVKSTITLRTDTILMGDPIDPPIIKAATGFVGDFLLNGTDPSVEERGELSFAIGVKNIVLDTTTINAARGFHALNWGVAQVCQLQNLRIKMPTSRNGTGHTGIRLGRGSTLGLADVRIENGMLTQASNQHGIWHDGHQQAFYKNIYFFQNTIGMLISGGNTITILNPTFDTVGTAVRHTGGAPFVGLVDAKSINSGVTFETTGYPSFLIENLEKDTDSDIVVLPGGTALGSASHVDTYTYGNTVGRDPVFGATTTNVTRPEAIAPGGRIPAIAAPIYKDLTVANFINVKDSDQNGGHVIKGDGQQDEVKALTAVLKYAADNDKIAYFPFGDYRVESTLAIPLNSRIIGEAWSTISAAGDFFKDAKSPKPVVQVGAPGDVGTIQMQDMRFTVADILPGAIIVEINAAGNKPGDVAIWNSMITVGGTRGAENLTDNCKDTSNPCQAAYLGIHFTKDSSAYVENVWNWVADHITEEFEGGSSIAGKGGALVEATKGTWLHAVGVEHWWLYQLNLRKASNVVVSMLQTETNYEQGSEADKILPSPWSADSTEWGDPTYSWCDEGDGFCRMGLSNYVNGGSDIYYYGSASWAFYKGPGYNTCTDSNNCQKYIHWIQETPENLQSFGWCAKDTRVALRLSNGTDILTSPDFGGSWGSLVGRYTP</sequence>
<feature type="domain" description="Rhamnogalacturonase A/B/Epimerase-like pectate lyase" evidence="2">
    <location>
        <begin position="62"/>
        <end position="268"/>
    </location>
</feature>
<dbReference type="EMBL" id="JAAGWQ010000069">
    <property type="protein sequence ID" value="KAF5671245.1"/>
    <property type="molecule type" value="Genomic_DNA"/>
</dbReference>
<accession>A0A8H5TFH0</accession>
<protein>
    <submittedName>
        <fullName evidence="3">Glycoside hydrolase family 55</fullName>
    </submittedName>
</protein>
<dbReference type="PANTHER" id="PTHR33928:SF2">
    <property type="entry name" value="PECTATE LYASE SUPERFAMILY PROTEIN DOMAIN-CONTAINING PROTEIN-RELATED"/>
    <property type="match status" value="1"/>
</dbReference>
<dbReference type="OrthoDB" id="1046782at2759"/>
<feature type="chain" id="PRO_5034849579" evidence="1">
    <location>
        <begin position="16"/>
        <end position="752"/>
    </location>
</feature>